<evidence type="ECO:0000313" key="2">
    <source>
        <dbReference type="EMBL" id="GAA0138403.1"/>
    </source>
</evidence>
<feature type="compositionally biased region" description="Polar residues" evidence="1">
    <location>
        <begin position="64"/>
        <end position="76"/>
    </location>
</feature>
<keyword evidence="3" id="KW-1185">Reference proteome</keyword>
<name>A0AAV3NHJ6_LITER</name>
<protein>
    <submittedName>
        <fullName evidence="2">Uncharacterized protein</fullName>
    </submittedName>
</protein>
<dbReference type="Proteomes" id="UP001454036">
    <property type="component" value="Unassembled WGS sequence"/>
</dbReference>
<feature type="compositionally biased region" description="Basic residues" evidence="1">
    <location>
        <begin position="118"/>
        <end position="127"/>
    </location>
</feature>
<feature type="compositionally biased region" description="Basic and acidic residues" evidence="1">
    <location>
        <begin position="42"/>
        <end position="58"/>
    </location>
</feature>
<evidence type="ECO:0000256" key="1">
    <source>
        <dbReference type="SAM" id="MobiDB-lite"/>
    </source>
</evidence>
<proteinExistence type="predicted"/>
<accession>A0AAV3NHJ6</accession>
<gene>
    <name evidence="2" type="ORF">LIER_00157</name>
</gene>
<sequence length="188" mass="20892">MTRKAPLRHGVITRAQSALGGTHNPRFDIPPNTKGQGRKPHRGGDTEHARATSEEPRAPPKARSYSSDSHSRQPSHTYGYDLTPLDSSPERSPGRENRPAHEGVVTIQSLKQHPYKDRSKKGSRRSPKQAVGRLPSTKRDTRGSSNTELQKQVDELKALLKDITPGRGPVKHSTLLPFSERIRHAKMP</sequence>
<dbReference type="EMBL" id="BAABME010000010">
    <property type="protein sequence ID" value="GAA0138403.1"/>
    <property type="molecule type" value="Genomic_DNA"/>
</dbReference>
<dbReference type="AlphaFoldDB" id="A0AAV3NHJ6"/>
<comment type="caution">
    <text evidence="2">The sequence shown here is derived from an EMBL/GenBank/DDBJ whole genome shotgun (WGS) entry which is preliminary data.</text>
</comment>
<reference evidence="2 3" key="1">
    <citation type="submission" date="2024-01" db="EMBL/GenBank/DDBJ databases">
        <title>The complete chloroplast genome sequence of Lithospermum erythrorhizon: insights into the phylogenetic relationship among Boraginaceae species and the maternal lineages of purple gromwells.</title>
        <authorList>
            <person name="Okada T."/>
            <person name="Watanabe K."/>
        </authorList>
    </citation>
    <scope>NUCLEOTIDE SEQUENCE [LARGE SCALE GENOMIC DNA]</scope>
</reference>
<organism evidence="2 3">
    <name type="scientific">Lithospermum erythrorhizon</name>
    <name type="common">Purple gromwell</name>
    <name type="synonym">Lithospermum officinale var. erythrorhizon</name>
    <dbReference type="NCBI Taxonomy" id="34254"/>
    <lineage>
        <taxon>Eukaryota</taxon>
        <taxon>Viridiplantae</taxon>
        <taxon>Streptophyta</taxon>
        <taxon>Embryophyta</taxon>
        <taxon>Tracheophyta</taxon>
        <taxon>Spermatophyta</taxon>
        <taxon>Magnoliopsida</taxon>
        <taxon>eudicotyledons</taxon>
        <taxon>Gunneridae</taxon>
        <taxon>Pentapetalae</taxon>
        <taxon>asterids</taxon>
        <taxon>lamiids</taxon>
        <taxon>Boraginales</taxon>
        <taxon>Boraginaceae</taxon>
        <taxon>Boraginoideae</taxon>
        <taxon>Lithospermeae</taxon>
        <taxon>Lithospermum</taxon>
    </lineage>
</organism>
<evidence type="ECO:0000313" key="3">
    <source>
        <dbReference type="Proteomes" id="UP001454036"/>
    </source>
</evidence>
<feature type="region of interest" description="Disordered" evidence="1">
    <location>
        <begin position="1"/>
        <end position="151"/>
    </location>
</feature>
<feature type="compositionally biased region" description="Basic and acidic residues" evidence="1">
    <location>
        <begin position="88"/>
        <end position="101"/>
    </location>
</feature>